<reference evidence="2" key="1">
    <citation type="submission" date="2018-12" db="EMBL/GenBank/DDBJ databases">
        <title>Tengunoibacter tsumagoiensis gen. nov., sp. nov., Dictyobacter kobayashii sp. nov., D. alpinus sp. nov., and D. joshuensis sp. nov. and description of Dictyobacteraceae fam. nov. within the order Ktedonobacterales isolated from Tengu-no-mugimeshi.</title>
        <authorList>
            <person name="Wang C.M."/>
            <person name="Zheng Y."/>
            <person name="Sakai Y."/>
            <person name="Toyoda A."/>
            <person name="Minakuchi Y."/>
            <person name="Abe K."/>
            <person name="Yokota A."/>
            <person name="Yabe S."/>
        </authorList>
    </citation>
    <scope>NUCLEOTIDE SEQUENCE [LARGE SCALE GENOMIC DNA]</scope>
    <source>
        <strain evidence="2">Uno16</strain>
    </source>
</reference>
<organism evidence="1 2">
    <name type="scientific">Dictyobacter alpinus</name>
    <dbReference type="NCBI Taxonomy" id="2014873"/>
    <lineage>
        <taxon>Bacteria</taxon>
        <taxon>Bacillati</taxon>
        <taxon>Chloroflexota</taxon>
        <taxon>Ktedonobacteria</taxon>
        <taxon>Ktedonobacterales</taxon>
        <taxon>Dictyobacteraceae</taxon>
        <taxon>Dictyobacter</taxon>
    </lineage>
</organism>
<evidence type="ECO:0000313" key="2">
    <source>
        <dbReference type="Proteomes" id="UP000287171"/>
    </source>
</evidence>
<dbReference type="Proteomes" id="UP000287171">
    <property type="component" value="Unassembled WGS sequence"/>
</dbReference>
<protein>
    <submittedName>
        <fullName evidence="1">Uncharacterized protein</fullName>
    </submittedName>
</protein>
<accession>A0A402BBV4</accession>
<gene>
    <name evidence="1" type="ORF">KDA_42640</name>
</gene>
<keyword evidence="2" id="KW-1185">Reference proteome</keyword>
<proteinExistence type="predicted"/>
<name>A0A402BBV4_9CHLR</name>
<comment type="caution">
    <text evidence="1">The sequence shown here is derived from an EMBL/GenBank/DDBJ whole genome shotgun (WGS) entry which is preliminary data.</text>
</comment>
<dbReference type="AlphaFoldDB" id="A0A402BBV4"/>
<sequence length="57" mass="6616">MINNATLRLNTVIAIQSNEFCSANLLIELNNTWLPTRNRTKKTLITRQILPYVLLLF</sequence>
<dbReference type="EMBL" id="BIFT01000001">
    <property type="protein sequence ID" value="GCE28780.1"/>
    <property type="molecule type" value="Genomic_DNA"/>
</dbReference>
<evidence type="ECO:0000313" key="1">
    <source>
        <dbReference type="EMBL" id="GCE28780.1"/>
    </source>
</evidence>